<dbReference type="GO" id="GO:0003697">
    <property type="term" value="F:single-stranded DNA binding"/>
    <property type="evidence" value="ECO:0007669"/>
    <property type="project" value="InterPro"/>
</dbReference>
<dbReference type="GO" id="GO:0046872">
    <property type="term" value="F:metal ion binding"/>
    <property type="evidence" value="ECO:0007669"/>
    <property type="project" value="UniProtKB-KW"/>
</dbReference>
<dbReference type="CDD" id="cd09904">
    <property type="entry name" value="H3TH_XPG"/>
    <property type="match status" value="1"/>
</dbReference>
<name>A0A5N5QUH2_9AGAM</name>
<evidence type="ECO:0000256" key="9">
    <source>
        <dbReference type="ARBA" id="ARBA00022842"/>
    </source>
</evidence>
<dbReference type="GO" id="GO:0048256">
    <property type="term" value="F:flap endonuclease activity"/>
    <property type="evidence" value="ECO:0007669"/>
    <property type="project" value="UniProtKB-ARBA"/>
</dbReference>
<evidence type="ECO:0000256" key="12">
    <source>
        <dbReference type="ARBA" id="ARBA00038112"/>
    </source>
</evidence>
<evidence type="ECO:0000256" key="1">
    <source>
        <dbReference type="ARBA" id="ARBA00001946"/>
    </source>
</evidence>
<evidence type="ECO:0000256" key="13">
    <source>
        <dbReference type="SAM" id="Coils"/>
    </source>
</evidence>
<feature type="domain" description="XPG N-terminal" evidence="16">
    <location>
        <begin position="1"/>
        <end position="98"/>
    </location>
</feature>
<dbReference type="Gene3D" id="1.10.150.20">
    <property type="entry name" value="5' to 3' exonuclease, C-terminal subdomain"/>
    <property type="match status" value="1"/>
</dbReference>
<evidence type="ECO:0000256" key="5">
    <source>
        <dbReference type="ARBA" id="ARBA00022723"/>
    </source>
</evidence>
<dbReference type="PROSITE" id="PS00842">
    <property type="entry name" value="XPG_2"/>
    <property type="match status" value="1"/>
</dbReference>
<dbReference type="InterPro" id="IPR029060">
    <property type="entry name" value="PIN-like_dom_sf"/>
</dbReference>
<feature type="compositionally biased region" description="Polar residues" evidence="14">
    <location>
        <begin position="537"/>
        <end position="549"/>
    </location>
</feature>
<feature type="compositionally biased region" description="Basic residues" evidence="14">
    <location>
        <begin position="1274"/>
        <end position="1283"/>
    </location>
</feature>
<feature type="region of interest" description="Disordered" evidence="14">
    <location>
        <begin position="815"/>
        <end position="893"/>
    </location>
</feature>
<dbReference type="InterPro" id="IPR036279">
    <property type="entry name" value="5-3_exonuclease_C_sf"/>
</dbReference>
<dbReference type="Pfam" id="PF00867">
    <property type="entry name" value="XPG_I"/>
    <property type="match status" value="1"/>
</dbReference>
<feature type="coiled-coil region" evidence="13">
    <location>
        <begin position="935"/>
        <end position="962"/>
    </location>
</feature>
<keyword evidence="4" id="KW-0540">Nuclease</keyword>
<dbReference type="GO" id="GO:0005634">
    <property type="term" value="C:nucleus"/>
    <property type="evidence" value="ECO:0007669"/>
    <property type="project" value="UniProtKB-SubCell"/>
</dbReference>
<dbReference type="InterPro" id="IPR006086">
    <property type="entry name" value="XPG-I_dom"/>
</dbReference>
<dbReference type="OrthoDB" id="31113at2759"/>
<evidence type="ECO:0000256" key="8">
    <source>
        <dbReference type="ARBA" id="ARBA00022801"/>
    </source>
</evidence>
<feature type="region of interest" description="Disordered" evidence="14">
    <location>
        <begin position="899"/>
        <end position="918"/>
    </location>
</feature>
<evidence type="ECO:0000259" key="15">
    <source>
        <dbReference type="SMART" id="SM00484"/>
    </source>
</evidence>
<keyword evidence="11" id="KW-0539">Nucleus</keyword>
<evidence type="ECO:0000256" key="10">
    <source>
        <dbReference type="ARBA" id="ARBA00023204"/>
    </source>
</evidence>
<evidence type="ECO:0000313" key="17">
    <source>
        <dbReference type="EMBL" id="KAB5594857.1"/>
    </source>
</evidence>
<evidence type="ECO:0000313" key="18">
    <source>
        <dbReference type="Proteomes" id="UP000383932"/>
    </source>
</evidence>
<keyword evidence="7" id="KW-0227">DNA damage</keyword>
<keyword evidence="8" id="KW-0378">Hydrolase</keyword>
<evidence type="ECO:0000256" key="3">
    <source>
        <dbReference type="ARBA" id="ARBA00005283"/>
    </source>
</evidence>
<dbReference type="PROSITE" id="PS00841">
    <property type="entry name" value="XPG_1"/>
    <property type="match status" value="1"/>
</dbReference>
<dbReference type="SMART" id="SM00279">
    <property type="entry name" value="HhH2"/>
    <property type="match status" value="1"/>
</dbReference>
<dbReference type="PRINTS" id="PR00853">
    <property type="entry name" value="XPGRADSUPER"/>
</dbReference>
<evidence type="ECO:0000256" key="4">
    <source>
        <dbReference type="ARBA" id="ARBA00022722"/>
    </source>
</evidence>
<dbReference type="InterPro" id="IPR006084">
    <property type="entry name" value="XPG/Rad2"/>
</dbReference>
<protein>
    <submittedName>
        <fullName evidence="17">DNA repair protein UVH3</fullName>
    </submittedName>
</protein>
<keyword evidence="10" id="KW-0234">DNA repair</keyword>
<dbReference type="InterPro" id="IPR001044">
    <property type="entry name" value="XPG/Rad2_eukaryotes"/>
</dbReference>
<proteinExistence type="inferred from homology"/>
<feature type="compositionally biased region" description="Polar residues" evidence="14">
    <location>
        <begin position="1399"/>
        <end position="1409"/>
    </location>
</feature>
<dbReference type="PANTHER" id="PTHR16171:SF7">
    <property type="entry name" value="DNA REPAIR PROTEIN RAD2"/>
    <property type="match status" value="1"/>
</dbReference>
<feature type="region of interest" description="Disordered" evidence="14">
    <location>
        <begin position="120"/>
        <end position="148"/>
    </location>
</feature>
<keyword evidence="13" id="KW-0175">Coiled coil</keyword>
<feature type="region of interest" description="Disordered" evidence="14">
    <location>
        <begin position="785"/>
        <end position="804"/>
    </location>
</feature>
<evidence type="ECO:0000259" key="16">
    <source>
        <dbReference type="SMART" id="SM00485"/>
    </source>
</evidence>
<feature type="region of interest" description="Disordered" evidence="14">
    <location>
        <begin position="532"/>
        <end position="552"/>
    </location>
</feature>
<dbReference type="FunFam" id="1.10.150.20:FF:000030">
    <property type="entry name" value="Flap endonuclease GEN-like 1"/>
    <property type="match status" value="1"/>
</dbReference>
<accession>A0A5N5QUH2</accession>
<dbReference type="SUPFAM" id="SSF47807">
    <property type="entry name" value="5' to 3' exonuclease, C-terminal subdomain"/>
    <property type="match status" value="1"/>
</dbReference>
<reference evidence="17 18" key="1">
    <citation type="journal article" date="2019" name="Fungal Biol. Biotechnol.">
        <title>Draft genome sequence of fastidious pathogen Ceratobasidium theobromae, which causes vascular-streak dieback in Theobroma cacao.</title>
        <authorList>
            <person name="Ali S.S."/>
            <person name="Asman A."/>
            <person name="Shao J."/>
            <person name="Firmansyah A.P."/>
            <person name="Susilo A.W."/>
            <person name="Rosmana A."/>
            <person name="McMahon P."/>
            <person name="Junaid M."/>
            <person name="Guest D."/>
            <person name="Kheng T.Y."/>
            <person name="Meinhardt L.W."/>
            <person name="Bailey B.A."/>
        </authorList>
    </citation>
    <scope>NUCLEOTIDE SEQUENCE [LARGE SCALE GENOMIC DNA]</scope>
    <source>
        <strain evidence="17 18">CT2</strain>
    </source>
</reference>
<evidence type="ECO:0000256" key="2">
    <source>
        <dbReference type="ARBA" id="ARBA00004123"/>
    </source>
</evidence>
<dbReference type="InterPro" id="IPR006085">
    <property type="entry name" value="XPG_DNA_repair_N"/>
</dbReference>
<dbReference type="Pfam" id="PF00752">
    <property type="entry name" value="XPG_N"/>
    <property type="match status" value="1"/>
</dbReference>
<gene>
    <name evidence="17" type="ORF">CTheo_1672</name>
</gene>
<feature type="region of interest" description="Disordered" evidence="14">
    <location>
        <begin position="615"/>
        <end position="654"/>
    </location>
</feature>
<comment type="similarity">
    <text evidence="12">Belongs to the XPG/RAD2 endonuclease family. GEN subfamily.</text>
</comment>
<dbReference type="SMART" id="SM00484">
    <property type="entry name" value="XPGI"/>
    <property type="match status" value="1"/>
</dbReference>
<sequence length="1409" mass="154049">MGVKQLWTLLVPVGRPVPLETLEGKVLAIDSSIWLYQFQATMRDKEGRALVNAHLLGFLRRISKLLFYGIKPVFVFDGGAPVLKRNTIAERKRRKSGAVVSHAKVAEKLLAAQLRRAALHHAEGQGSSGNGTSPVRSKPASNLVDDDNANYLEDLSGPSLVLPGKHNAPVPPVKPVFKSSSPLRVKPPVKLASSGFQEHDPYRLPELTTSIDARVLPDDCRVATDEEIRAYISHLRPDDPEFHELPTEAQYEILGELRLKSRTTSHRRLQRMLKESKTPMDFSIAQIKNLGQRNRLTQEVLSTLNLVGTGTGAVVPVKIAGEKNREYILVRNEEGERGFTLGIRQEGNSVEKPIVVEEDDAGDDSFDSKIDDSWEDVVVPGRSQIGIVPDQDWRDFKRENALAGLAKRDTDKCLTPLTTKSGPVEQLSLSARLDKGKRKEAHPPFGSDGDSHMSDEDVEFQLAVQASLLGDQIHEDEEDDVQRALALSLTNQSISRGEASSSTSLKDLGTGAELHLDFGFGQPSTLFGAPNGLLGGNASTPSSPSQAGNTAEDFEDTDLDMEEIIVNVPLISTEQVRENLEWENVDGLRAPNTATSTKDPSTFLSPMKHSALESYEAPNSDLLPAEPVPLRSSATRRELAQALSSGDEDDDDAVPLPSRLMTILAPYQTPYQTESGLRDSPVKNVGGTSPTKLMTPKLVVQDAQLNSEAGEGSVKPLTHRGTANAKRVTWDDGPQAIGVSRSTSIVVPLSTSAYTGSYVKPAPTIALDSDEDGGEVPLRGTMEKHQNIPAASQTGDETTAEVSSLPSWFNSAPTIEVSAPSKRDAQLSTRTTIKSDEIDNQPPISAVPEEGTYDVNDKSQEIAPVQLSDDDDADMEIPWSRSPTPSGARSPVAVPVCTEPDFDSAGSRNSRLRAEDEENASFMSKLQGKSYAEMRESLDAEIAALRKERAAALRDAEDVTAQMSAQIQVLLRLFGVPFVNAPMEAEAQCAFLAQRGLVEGVITDDSDVFLFGAARVFRNMFNQSKTVECFLAADLERELGLDRETLIGLAYLLGSDYTDGLPGVGPVVAMEIMKEFPGESGLHDFRNWWRKVQVGKDTAADLKSQFRKRFKKKFTSLHLTEEWPNPKVREAYLDPTVDQSEERFQWGLPDLDGLRRFLAEELSWSVDKIDETILPIIRRMTQRSTTSAANRQGTLTSFFDGPSTSSSNGVTHAPRKRQPYASKRLQQVVAEYRARKAGEEPTNEDDDKECSETRGKARGKRSHDENETSETGKNKTKRAKPQKGKSSIKDRTSHQLNTSGGAGSQEPAAGAKRQKRKRNPASSTQARHGGRRGGAGNRASSSYARAGVGNASDDDLELPSDAWSENSKTEDVPIVKKPRLRPRMKKPSPLPQSPEDSENNTGSSDNYVE</sequence>
<organism evidence="17 18">
    <name type="scientific">Ceratobasidium theobromae</name>
    <dbReference type="NCBI Taxonomy" id="1582974"/>
    <lineage>
        <taxon>Eukaryota</taxon>
        <taxon>Fungi</taxon>
        <taxon>Dikarya</taxon>
        <taxon>Basidiomycota</taxon>
        <taxon>Agaricomycotina</taxon>
        <taxon>Agaricomycetes</taxon>
        <taxon>Cantharellales</taxon>
        <taxon>Ceratobasidiaceae</taxon>
        <taxon>Ceratobasidium</taxon>
    </lineage>
</organism>
<feature type="region of interest" description="Disordered" evidence="14">
    <location>
        <begin position="429"/>
        <end position="453"/>
    </location>
</feature>
<evidence type="ECO:0000256" key="11">
    <source>
        <dbReference type="ARBA" id="ARBA00023242"/>
    </source>
</evidence>
<keyword evidence="6" id="KW-0255">Endonuclease</keyword>
<dbReference type="PANTHER" id="PTHR16171">
    <property type="entry name" value="DNA REPAIR PROTEIN COMPLEMENTING XP-G CELLS-RELATED"/>
    <property type="match status" value="1"/>
</dbReference>
<evidence type="ECO:0000256" key="7">
    <source>
        <dbReference type="ARBA" id="ARBA00022763"/>
    </source>
</evidence>
<keyword evidence="18" id="KW-1185">Reference proteome</keyword>
<dbReference type="Proteomes" id="UP000383932">
    <property type="component" value="Unassembled WGS sequence"/>
</dbReference>
<keyword evidence="5" id="KW-0479">Metal-binding</keyword>
<keyword evidence="9" id="KW-0460">Magnesium</keyword>
<dbReference type="InterPro" id="IPR019974">
    <property type="entry name" value="XPG_CS"/>
</dbReference>
<comment type="caution">
    <text evidence="17">The sequence shown here is derived from an EMBL/GenBank/DDBJ whole genome shotgun (WGS) entry which is preliminary data.</text>
</comment>
<comment type="cofactor">
    <cofactor evidence="1">
        <name>Mg(2+)</name>
        <dbReference type="ChEBI" id="CHEBI:18420"/>
    </cofactor>
</comment>
<feature type="compositionally biased region" description="Low complexity" evidence="14">
    <location>
        <begin position="1337"/>
        <end position="1347"/>
    </location>
</feature>
<comment type="similarity">
    <text evidence="3">Belongs to the XPG/RAD2 endonuclease family. XPG subfamily.</text>
</comment>
<feature type="region of interest" description="Disordered" evidence="14">
    <location>
        <begin position="1182"/>
        <end position="1409"/>
    </location>
</feature>
<feature type="compositionally biased region" description="Basic residues" evidence="14">
    <location>
        <begin position="1376"/>
        <end position="1386"/>
    </location>
</feature>
<dbReference type="PRINTS" id="PR00066">
    <property type="entry name" value="XRODRMPGMNTG"/>
</dbReference>
<evidence type="ECO:0000256" key="14">
    <source>
        <dbReference type="SAM" id="MobiDB-lite"/>
    </source>
</evidence>
<feature type="domain" description="XPG-I" evidence="15">
    <location>
        <begin position="972"/>
        <end position="1041"/>
    </location>
</feature>
<dbReference type="SUPFAM" id="SSF88723">
    <property type="entry name" value="PIN domain-like"/>
    <property type="match status" value="1"/>
</dbReference>
<dbReference type="Gene3D" id="3.40.50.1010">
    <property type="entry name" value="5'-nuclease"/>
    <property type="match status" value="2"/>
</dbReference>
<feature type="compositionally biased region" description="Polar residues" evidence="14">
    <location>
        <begin position="1182"/>
        <end position="1210"/>
    </location>
</feature>
<evidence type="ECO:0000256" key="6">
    <source>
        <dbReference type="ARBA" id="ARBA00022759"/>
    </source>
</evidence>
<dbReference type="SMART" id="SM00485">
    <property type="entry name" value="XPGN"/>
    <property type="match status" value="1"/>
</dbReference>
<feature type="compositionally biased region" description="Basic and acidic residues" evidence="14">
    <location>
        <begin position="1262"/>
        <end position="1273"/>
    </location>
</feature>
<dbReference type="InterPro" id="IPR008918">
    <property type="entry name" value="HhH2"/>
</dbReference>
<dbReference type="GO" id="GO:0006289">
    <property type="term" value="P:nucleotide-excision repair"/>
    <property type="evidence" value="ECO:0007669"/>
    <property type="project" value="InterPro"/>
</dbReference>
<dbReference type="EMBL" id="SSOP01000015">
    <property type="protein sequence ID" value="KAB5594857.1"/>
    <property type="molecule type" value="Genomic_DNA"/>
</dbReference>
<comment type="subcellular location">
    <subcellularLocation>
        <location evidence="2">Nucleus</location>
    </subcellularLocation>
</comment>
<feature type="compositionally biased region" description="Polar residues" evidence="14">
    <location>
        <begin position="789"/>
        <end position="804"/>
    </location>
</feature>
<dbReference type="CDD" id="cd09868">
    <property type="entry name" value="PIN_XPG_RAD2"/>
    <property type="match status" value="2"/>
</dbReference>